<accession>A0A182NY21</accession>
<reference evidence="5" key="1">
    <citation type="submission" date="2013-03" db="EMBL/GenBank/DDBJ databases">
        <title>The Genome Sequence of Anopheles dirus WRAIR2.</title>
        <authorList>
            <consortium name="The Broad Institute Genomics Platform"/>
            <person name="Neafsey D.E."/>
            <person name="Walton C."/>
            <person name="Walker B."/>
            <person name="Young S.K."/>
            <person name="Zeng Q."/>
            <person name="Gargeya S."/>
            <person name="Fitzgerald M."/>
            <person name="Haas B."/>
            <person name="Abouelleil A."/>
            <person name="Allen A.W."/>
            <person name="Alvarado L."/>
            <person name="Arachchi H.M."/>
            <person name="Berlin A.M."/>
            <person name="Chapman S.B."/>
            <person name="Gainer-Dewar J."/>
            <person name="Goldberg J."/>
            <person name="Griggs A."/>
            <person name="Gujja S."/>
            <person name="Hansen M."/>
            <person name="Howarth C."/>
            <person name="Imamovic A."/>
            <person name="Ireland A."/>
            <person name="Larimer J."/>
            <person name="McCowan C."/>
            <person name="Murphy C."/>
            <person name="Pearson M."/>
            <person name="Poon T.W."/>
            <person name="Priest M."/>
            <person name="Roberts A."/>
            <person name="Saif S."/>
            <person name="Shea T."/>
            <person name="Sisk P."/>
            <person name="Sykes S."/>
            <person name="Wortman J."/>
            <person name="Nusbaum C."/>
            <person name="Birren B."/>
        </authorList>
    </citation>
    <scope>NUCLEOTIDE SEQUENCE [LARGE SCALE GENOMIC DNA]</scope>
    <source>
        <strain evidence="5">WRAIR2</strain>
    </source>
</reference>
<dbReference type="Pfam" id="PF00106">
    <property type="entry name" value="adh_short"/>
    <property type="match status" value="1"/>
</dbReference>
<keyword evidence="2" id="KW-0560">Oxidoreductase</keyword>
<evidence type="ECO:0000313" key="5">
    <source>
        <dbReference type="Proteomes" id="UP000075884"/>
    </source>
</evidence>
<comment type="similarity">
    <text evidence="1 3">Belongs to the short-chain dehydrogenases/reductases (SDR) family.</text>
</comment>
<evidence type="ECO:0000256" key="1">
    <source>
        <dbReference type="ARBA" id="ARBA00006484"/>
    </source>
</evidence>
<dbReference type="FunFam" id="3.40.50.720:FF:000047">
    <property type="entry name" value="NADP-dependent L-serine/L-allo-threonine dehydrogenase"/>
    <property type="match status" value="1"/>
</dbReference>
<sequence length="245" mass="26580">MERWVEKVAVVTGASSGIGAATAKALAQAGMITVGLARRVEQIEALKNELGPDAAGRLYAIRCDVTQEAEIVAAFSQIEKQFGGVDMQINCAGISRNAWRLLQAHNAQDLLDVVNTNLLGEAFCCREAFLSMQKRSVDGHIVNLNSTVGHSIPPVRWHNIYPATMYGITALTETIRNEMRFAGSRIKITSISPGLTRTPMVRDSETYPGPILEPEDVANAILYAVGTPPRVQVHELTIKPVGESK</sequence>
<evidence type="ECO:0008006" key="6">
    <source>
        <dbReference type="Google" id="ProtNLM"/>
    </source>
</evidence>
<evidence type="ECO:0000313" key="4">
    <source>
        <dbReference type="EnsemblMetazoa" id="ADIR014730-PA"/>
    </source>
</evidence>
<dbReference type="EnsemblMetazoa" id="ADIR014730-RA">
    <property type="protein sequence ID" value="ADIR014730-PA"/>
    <property type="gene ID" value="ADIR014730"/>
</dbReference>
<dbReference type="STRING" id="7168.A0A182NY21"/>
<dbReference type="GO" id="GO:0016616">
    <property type="term" value="F:oxidoreductase activity, acting on the CH-OH group of donors, NAD or NADP as acceptor"/>
    <property type="evidence" value="ECO:0007669"/>
    <property type="project" value="UniProtKB-ARBA"/>
</dbReference>
<dbReference type="Proteomes" id="UP000075884">
    <property type="component" value="Unassembled WGS sequence"/>
</dbReference>
<proteinExistence type="inferred from homology"/>
<dbReference type="VEuPathDB" id="VectorBase:ADIR014730"/>
<dbReference type="InterPro" id="IPR002347">
    <property type="entry name" value="SDR_fam"/>
</dbReference>
<name>A0A182NY21_9DIPT</name>
<reference evidence="4" key="2">
    <citation type="submission" date="2020-05" db="UniProtKB">
        <authorList>
            <consortium name="EnsemblMetazoa"/>
        </authorList>
    </citation>
    <scope>IDENTIFICATION</scope>
    <source>
        <strain evidence="4">WRAIR2</strain>
    </source>
</reference>
<dbReference type="Gene3D" id="3.40.50.720">
    <property type="entry name" value="NAD(P)-binding Rossmann-like Domain"/>
    <property type="match status" value="1"/>
</dbReference>
<dbReference type="PRINTS" id="PR00080">
    <property type="entry name" value="SDRFAMILY"/>
</dbReference>
<protein>
    <recommendedName>
        <fullName evidence="6">Dehydrogenase</fullName>
    </recommendedName>
</protein>
<keyword evidence="5" id="KW-1185">Reference proteome</keyword>
<dbReference type="AlphaFoldDB" id="A0A182NY21"/>
<evidence type="ECO:0000256" key="3">
    <source>
        <dbReference type="RuleBase" id="RU000363"/>
    </source>
</evidence>
<dbReference type="PANTHER" id="PTHR43115">
    <property type="entry name" value="DEHYDROGENASE/REDUCTASE SDR FAMILY MEMBER 11"/>
    <property type="match status" value="1"/>
</dbReference>
<dbReference type="PANTHER" id="PTHR43115:SF4">
    <property type="entry name" value="DEHYDROGENASE_REDUCTASE SDR FAMILY MEMBER 11"/>
    <property type="match status" value="1"/>
</dbReference>
<dbReference type="InterPro" id="IPR036291">
    <property type="entry name" value="NAD(P)-bd_dom_sf"/>
</dbReference>
<evidence type="ECO:0000256" key="2">
    <source>
        <dbReference type="ARBA" id="ARBA00023002"/>
    </source>
</evidence>
<organism evidence="4 5">
    <name type="scientific">Anopheles dirus</name>
    <dbReference type="NCBI Taxonomy" id="7168"/>
    <lineage>
        <taxon>Eukaryota</taxon>
        <taxon>Metazoa</taxon>
        <taxon>Ecdysozoa</taxon>
        <taxon>Arthropoda</taxon>
        <taxon>Hexapoda</taxon>
        <taxon>Insecta</taxon>
        <taxon>Pterygota</taxon>
        <taxon>Neoptera</taxon>
        <taxon>Endopterygota</taxon>
        <taxon>Diptera</taxon>
        <taxon>Nematocera</taxon>
        <taxon>Culicoidea</taxon>
        <taxon>Culicidae</taxon>
        <taxon>Anophelinae</taxon>
        <taxon>Anopheles</taxon>
    </lineage>
</organism>
<dbReference type="SUPFAM" id="SSF51735">
    <property type="entry name" value="NAD(P)-binding Rossmann-fold domains"/>
    <property type="match status" value="1"/>
</dbReference>
<dbReference type="PRINTS" id="PR00081">
    <property type="entry name" value="GDHRDH"/>
</dbReference>